<dbReference type="AlphaFoldDB" id="A0A418NMD3"/>
<evidence type="ECO:0000313" key="3">
    <source>
        <dbReference type="Proteomes" id="UP000285092"/>
    </source>
</evidence>
<keyword evidence="1" id="KW-0812">Transmembrane</keyword>
<gene>
    <name evidence="2" type="ORF">D2V04_00240</name>
</gene>
<sequence>MLAYAAFAGLAMAMKRHRPMSGNGIALSPRALRLGGAALLAFSCLVMLHRIGPGQGAVAWVGSISLAAILLVLLMSWRPTAAFVLAVPAITLAALFSPISSTLPVGSGVKTLGEDGISTGKAGEAVGLLFVVAPD</sequence>
<protein>
    <submittedName>
        <fullName evidence="2">DUF3325 domain-containing protein</fullName>
    </submittedName>
</protein>
<evidence type="ECO:0000256" key="1">
    <source>
        <dbReference type="SAM" id="Phobius"/>
    </source>
</evidence>
<evidence type="ECO:0000313" key="2">
    <source>
        <dbReference type="EMBL" id="RIV81573.1"/>
    </source>
</evidence>
<dbReference type="Pfam" id="PF11804">
    <property type="entry name" value="DUF3325"/>
    <property type="match status" value="1"/>
</dbReference>
<keyword evidence="3" id="KW-1185">Reference proteome</keyword>
<accession>A0A418NMD3</accession>
<dbReference type="EMBL" id="QXFK01000002">
    <property type="protein sequence ID" value="RIV81573.1"/>
    <property type="molecule type" value="Genomic_DNA"/>
</dbReference>
<dbReference type="InterPro" id="IPR021762">
    <property type="entry name" value="DUF3325"/>
</dbReference>
<feature type="transmembrane region" description="Helical" evidence="1">
    <location>
        <begin position="31"/>
        <end position="48"/>
    </location>
</feature>
<reference evidence="2 3" key="1">
    <citation type="submission" date="2018-08" db="EMBL/GenBank/DDBJ databases">
        <title>Altererythrobacter sp.Ery1 and Ery12, the genome sequencing of novel strains in genus Alterythrobacter.</title>
        <authorList>
            <person name="Cheng H."/>
            <person name="Wu Y.-H."/>
            <person name="Fang C."/>
            <person name="Xu X.-W."/>
        </authorList>
    </citation>
    <scope>NUCLEOTIDE SEQUENCE [LARGE SCALE GENOMIC DNA]</scope>
    <source>
        <strain evidence="2 3">Ery1</strain>
    </source>
</reference>
<dbReference type="Proteomes" id="UP000285092">
    <property type="component" value="Unassembled WGS sequence"/>
</dbReference>
<dbReference type="RefSeq" id="WP_119511389.1">
    <property type="nucleotide sequence ID" value="NZ_QXFK01000002.1"/>
</dbReference>
<keyword evidence="1" id="KW-0472">Membrane</keyword>
<feature type="transmembrane region" description="Helical" evidence="1">
    <location>
        <begin position="57"/>
        <end position="75"/>
    </location>
</feature>
<proteinExistence type="predicted"/>
<keyword evidence="1" id="KW-1133">Transmembrane helix</keyword>
<organism evidence="2 3">
    <name type="scientific">Pelagerythrobacter aerophilus</name>
    <dbReference type="NCBI Taxonomy" id="2306995"/>
    <lineage>
        <taxon>Bacteria</taxon>
        <taxon>Pseudomonadati</taxon>
        <taxon>Pseudomonadota</taxon>
        <taxon>Alphaproteobacteria</taxon>
        <taxon>Sphingomonadales</taxon>
        <taxon>Erythrobacteraceae</taxon>
        <taxon>Pelagerythrobacter</taxon>
    </lineage>
</organism>
<comment type="caution">
    <text evidence="2">The sequence shown here is derived from an EMBL/GenBank/DDBJ whole genome shotgun (WGS) entry which is preliminary data.</text>
</comment>
<feature type="transmembrane region" description="Helical" evidence="1">
    <location>
        <begin position="81"/>
        <end position="100"/>
    </location>
</feature>
<name>A0A418NMD3_9SPHN</name>